<comment type="caution">
    <text evidence="2">The sequence shown here is derived from an EMBL/GenBank/DDBJ whole genome shotgun (WGS) entry which is preliminary data.</text>
</comment>
<gene>
    <name evidence="2" type="ORF">AUR66_14825</name>
</gene>
<feature type="domain" description="N-acetyltransferase" evidence="1">
    <location>
        <begin position="3"/>
        <end position="163"/>
    </location>
</feature>
<protein>
    <submittedName>
        <fullName evidence="2">Acetyltransferase</fullName>
    </submittedName>
</protein>
<sequence length="201" mass="22878">MTVRLRPVTESDLPAIRDIYEPFVEETAITFAYDPPSVTDLETKLRKKTHHPWLVCELDGDVVGYAYAGPIRERDAYQWAVETSIYVDPEFQRRGVARGLYTALLGILEQMGYVTAYAVITTPNPASIAFHESFGFERVGRFDHMGYKHDEWHDVEWWALDLQSHPDDPDDPLSVATAQTREWWDDAIARGAASVCDTAQN</sequence>
<dbReference type="AlphaFoldDB" id="A0A0W1SLL6"/>
<dbReference type="OrthoDB" id="129730at2157"/>
<dbReference type="EMBL" id="LOPV01000181">
    <property type="protein sequence ID" value="KTG27201.1"/>
    <property type="molecule type" value="Genomic_DNA"/>
</dbReference>
<proteinExistence type="predicted"/>
<organism evidence="2 3">
    <name type="scientific">Haloferax profundi</name>
    <dbReference type="NCBI Taxonomy" id="1544718"/>
    <lineage>
        <taxon>Archaea</taxon>
        <taxon>Methanobacteriati</taxon>
        <taxon>Methanobacteriota</taxon>
        <taxon>Stenosarchaea group</taxon>
        <taxon>Halobacteria</taxon>
        <taxon>Halobacteriales</taxon>
        <taxon>Haloferacaceae</taxon>
        <taxon>Haloferax</taxon>
    </lineage>
</organism>
<dbReference type="Proteomes" id="UP000053157">
    <property type="component" value="Unassembled WGS sequence"/>
</dbReference>
<dbReference type="Gene3D" id="3.40.630.30">
    <property type="match status" value="1"/>
</dbReference>
<dbReference type="InterPro" id="IPR000182">
    <property type="entry name" value="GNAT_dom"/>
</dbReference>
<dbReference type="PANTHER" id="PTHR43072">
    <property type="entry name" value="N-ACETYLTRANSFERASE"/>
    <property type="match status" value="1"/>
</dbReference>
<evidence type="ECO:0000313" key="3">
    <source>
        <dbReference type="Proteomes" id="UP000053157"/>
    </source>
</evidence>
<evidence type="ECO:0000313" key="2">
    <source>
        <dbReference type="EMBL" id="KTG27201.1"/>
    </source>
</evidence>
<dbReference type="Pfam" id="PF13420">
    <property type="entry name" value="Acetyltransf_4"/>
    <property type="match status" value="1"/>
</dbReference>
<dbReference type="GO" id="GO:0016747">
    <property type="term" value="F:acyltransferase activity, transferring groups other than amino-acyl groups"/>
    <property type="evidence" value="ECO:0007669"/>
    <property type="project" value="InterPro"/>
</dbReference>
<accession>A0A0W1SLL6</accession>
<reference evidence="2 3" key="1">
    <citation type="submission" date="2015-12" db="EMBL/GenBank/DDBJ databases">
        <title>Haloferax profundi sp. nov. isolated from the Discovery deep brine-seawater interface in the Red Sea.</title>
        <authorList>
            <person name="Zhang G."/>
            <person name="Stingl U."/>
            <person name="Rashid M."/>
        </authorList>
    </citation>
    <scope>NUCLEOTIDE SEQUENCE [LARGE SCALE GENOMIC DNA]</scope>
    <source>
        <strain evidence="2 3">SB29</strain>
    </source>
</reference>
<dbReference type="PANTHER" id="PTHR43072:SF8">
    <property type="entry name" value="ACYLTRANSFERASE FABY-RELATED"/>
    <property type="match status" value="1"/>
</dbReference>
<evidence type="ECO:0000259" key="1">
    <source>
        <dbReference type="PROSITE" id="PS51186"/>
    </source>
</evidence>
<dbReference type="CDD" id="cd04301">
    <property type="entry name" value="NAT_SF"/>
    <property type="match status" value="1"/>
</dbReference>
<dbReference type="RefSeq" id="WP_058572270.1">
    <property type="nucleotide sequence ID" value="NZ_LOPV01000181.1"/>
</dbReference>
<keyword evidence="2" id="KW-0808">Transferase</keyword>
<dbReference type="PROSITE" id="PS51186">
    <property type="entry name" value="GNAT"/>
    <property type="match status" value="1"/>
</dbReference>
<keyword evidence="3" id="KW-1185">Reference proteome</keyword>
<dbReference type="SUPFAM" id="SSF55729">
    <property type="entry name" value="Acyl-CoA N-acyltransferases (Nat)"/>
    <property type="match status" value="1"/>
</dbReference>
<dbReference type="InterPro" id="IPR016181">
    <property type="entry name" value="Acyl_CoA_acyltransferase"/>
</dbReference>
<name>A0A0W1SLL6_9EURY</name>